<feature type="region of interest" description="Disordered" evidence="2">
    <location>
        <begin position="1"/>
        <end position="61"/>
    </location>
</feature>
<dbReference type="PANTHER" id="PTHR18978:SF1">
    <property type="entry name" value="GRIP1-ASSOCIATED PROTEIN 1"/>
    <property type="match status" value="1"/>
</dbReference>
<keyword evidence="1" id="KW-0175">Coiled coil</keyword>
<sequence length="493" mass="57156">MSEGEQKPTPQLSPEETETTTTPTESQQHQQNITPVQPKQKENGTNNTPSKKRFDEVAHLKKERTVMKQQLEDLRKERNALRLQIDSLKSENDYIRGMHEESEAKLRDVSTKCKELDSQLSEKSIQCEKLQKQVAVIESDKKVEVAQCEAEVSQVKKRLAEVMSRDIEQLRAEAEKATKRALEAEERIEENRKAARAAEEKELKERVGREEEARAKETWKVRALEAENASTKANENKKKFETLISSQEKRIQELEAILESDKSQIEQLQKDLENEQQKEKTVIIKQEEQQKDFEGLKELEVLGAKIGELQMEKRIVVEENKTLKEQVSTLSEQLNVWKSETVKNYILYFGTVKSNEQLEKEKQEQTKRASFMNYLWRGYSVDGLPQNVSQDLSTKMHRVLEETLYQNVKQQDEIDALKKELNNQSTQIVHLNDKIAEMEKQKIINPNSQEIIVTEEMSQNPSETTRLNQAVAPELPPKPSNPYFPKSKIRKDD</sequence>
<feature type="compositionally biased region" description="Basic and acidic residues" evidence="2">
    <location>
        <begin position="52"/>
        <end position="61"/>
    </location>
</feature>
<dbReference type="Proteomes" id="UP001628156">
    <property type="component" value="Unassembled WGS sequence"/>
</dbReference>
<feature type="coiled-coil region" evidence="1">
    <location>
        <begin position="237"/>
        <end position="340"/>
    </location>
</feature>
<feature type="region of interest" description="Disordered" evidence="2">
    <location>
        <begin position="456"/>
        <end position="493"/>
    </location>
</feature>
<evidence type="ECO:0000313" key="3">
    <source>
        <dbReference type="EMBL" id="GAB1222055.1"/>
    </source>
</evidence>
<keyword evidence="4" id="KW-1185">Reference proteome</keyword>
<dbReference type="InterPro" id="IPR026204">
    <property type="entry name" value="GRIPAP1"/>
</dbReference>
<name>A0ABQ0DGS3_9EUKA</name>
<evidence type="ECO:0000256" key="1">
    <source>
        <dbReference type="SAM" id="Coils"/>
    </source>
</evidence>
<protein>
    <recommendedName>
        <fullName evidence="5">Caldesmon</fullName>
    </recommendedName>
</protein>
<accession>A0ABQ0DGS3</accession>
<evidence type="ECO:0008006" key="5">
    <source>
        <dbReference type="Google" id="ProtNLM"/>
    </source>
</evidence>
<proteinExistence type="predicted"/>
<feature type="compositionally biased region" description="Low complexity" evidence="2">
    <location>
        <begin position="8"/>
        <end position="31"/>
    </location>
</feature>
<evidence type="ECO:0000256" key="2">
    <source>
        <dbReference type="SAM" id="MobiDB-lite"/>
    </source>
</evidence>
<feature type="region of interest" description="Disordered" evidence="2">
    <location>
        <begin position="181"/>
        <end position="209"/>
    </location>
</feature>
<gene>
    <name evidence="3" type="ORF">ENUP19_0092G0010</name>
</gene>
<feature type="coiled-coil region" evidence="1">
    <location>
        <begin position="400"/>
        <end position="441"/>
    </location>
</feature>
<evidence type="ECO:0000313" key="4">
    <source>
        <dbReference type="Proteomes" id="UP001628156"/>
    </source>
</evidence>
<dbReference type="PANTHER" id="PTHR18978">
    <property type="entry name" value="GRIP-1 ASSOCIATED PROTEIN 1"/>
    <property type="match status" value="1"/>
</dbReference>
<feature type="compositionally biased region" description="Polar residues" evidence="2">
    <location>
        <begin position="456"/>
        <end position="468"/>
    </location>
</feature>
<dbReference type="EMBL" id="BAAFRS010000092">
    <property type="protein sequence ID" value="GAB1222055.1"/>
    <property type="molecule type" value="Genomic_DNA"/>
</dbReference>
<comment type="caution">
    <text evidence="3">The sequence shown here is derived from an EMBL/GenBank/DDBJ whole genome shotgun (WGS) entry which is preliminary data.</text>
</comment>
<feature type="compositionally biased region" description="Polar residues" evidence="2">
    <location>
        <begin position="32"/>
        <end position="49"/>
    </location>
</feature>
<dbReference type="Gene3D" id="1.10.287.1490">
    <property type="match status" value="1"/>
</dbReference>
<reference evidence="3 4" key="1">
    <citation type="journal article" date="2019" name="PLoS Negl. Trop. Dis.">
        <title>Whole genome sequencing of Entamoeba nuttalli reveals mammalian host-related molecular signatures and a novel octapeptide-repeat surface protein.</title>
        <authorList>
            <person name="Tanaka M."/>
            <person name="Makiuchi T."/>
            <person name="Komiyama T."/>
            <person name="Shiina T."/>
            <person name="Osaki K."/>
            <person name="Tachibana H."/>
        </authorList>
    </citation>
    <scope>NUCLEOTIDE SEQUENCE [LARGE SCALE GENOMIC DNA]</scope>
    <source>
        <strain evidence="3 4">P19-061405</strain>
    </source>
</reference>
<organism evidence="3 4">
    <name type="scientific">Entamoeba nuttalli</name>
    <dbReference type="NCBI Taxonomy" id="412467"/>
    <lineage>
        <taxon>Eukaryota</taxon>
        <taxon>Amoebozoa</taxon>
        <taxon>Evosea</taxon>
        <taxon>Archamoebae</taxon>
        <taxon>Mastigamoebida</taxon>
        <taxon>Entamoebidae</taxon>
        <taxon>Entamoeba</taxon>
    </lineage>
</organism>